<feature type="signal peptide" evidence="1">
    <location>
        <begin position="1"/>
        <end position="22"/>
    </location>
</feature>
<evidence type="ECO:0000259" key="2">
    <source>
        <dbReference type="Pfam" id="PF07007"/>
    </source>
</evidence>
<evidence type="ECO:0000313" key="5">
    <source>
        <dbReference type="Proteomes" id="UP000193466"/>
    </source>
</evidence>
<dbReference type="InterPro" id="IPR009739">
    <property type="entry name" value="LprI-like_N"/>
</dbReference>
<reference evidence="4 6" key="2">
    <citation type="submission" date="2017-06" db="EMBL/GenBank/DDBJ databases">
        <authorList>
            <consortium name="Pathogen Informatics"/>
        </authorList>
    </citation>
    <scope>NUCLEOTIDE SEQUENCE [LARGE SCALE GENOMIC DNA]</scope>
    <source>
        <strain evidence="4 6">NCTC12230</strain>
    </source>
</reference>
<accession>A0AB38DRA2</accession>
<dbReference type="Gene3D" id="1.20.1270.180">
    <property type="match status" value="1"/>
</dbReference>
<reference evidence="3 5" key="1">
    <citation type="submission" date="2017-01" db="EMBL/GenBank/DDBJ databases">
        <authorList>
            <person name="Wolfgang W.J."/>
            <person name="Cole J."/>
            <person name="Wroblewski D."/>
            <person name="Mcginnis J."/>
            <person name="Musser K.A."/>
        </authorList>
    </citation>
    <scope>NUCLEOTIDE SEQUENCE [LARGE SCALE GENOMIC DNA]</scope>
    <source>
        <strain evidence="3 5">DSM 21643</strain>
    </source>
</reference>
<evidence type="ECO:0000313" key="4">
    <source>
        <dbReference type="EMBL" id="SNU79888.1"/>
    </source>
</evidence>
<dbReference type="PANTHER" id="PTHR39176:SF1">
    <property type="entry name" value="PERIPLASMIC PROTEIN"/>
    <property type="match status" value="1"/>
</dbReference>
<name>A0AB38DRA2_9NEIS</name>
<feature type="chain" id="PRO_5044347386" evidence="1">
    <location>
        <begin position="23"/>
        <end position="130"/>
    </location>
</feature>
<dbReference type="Proteomes" id="UP000193466">
    <property type="component" value="Unassembled WGS sequence"/>
</dbReference>
<keyword evidence="5" id="KW-1185">Reference proteome</keyword>
<sequence length="130" mass="15221">MKLVKLSCAFILMLGVQSQAMAFDECDKYKTSYDRTYCMGKLFMESDKELNSVYKSLVASVNNKTKQGLVETQHSWIKYRDEVCQPESGTINVDCNYRVNKERTEYLRDRLRECKVGNCRADMITRSSWR</sequence>
<protein>
    <submittedName>
        <fullName evidence="4">Uncharacterized protein conserved in bacteria</fullName>
    </submittedName>
</protein>
<dbReference type="Proteomes" id="UP000215033">
    <property type="component" value="Chromosome 1"/>
</dbReference>
<gene>
    <name evidence="3" type="ORF">BWD10_00910</name>
    <name evidence="4" type="ORF">SAMEA4504057_01394</name>
</gene>
<dbReference type="RefSeq" id="WP_085362612.1">
    <property type="nucleotide sequence ID" value="NZ_LT906434.1"/>
</dbReference>
<dbReference type="EMBL" id="LT906434">
    <property type="protein sequence ID" value="SNU79888.1"/>
    <property type="molecule type" value="Genomic_DNA"/>
</dbReference>
<evidence type="ECO:0000256" key="1">
    <source>
        <dbReference type="SAM" id="SignalP"/>
    </source>
</evidence>
<evidence type="ECO:0000313" key="3">
    <source>
        <dbReference type="EMBL" id="OSI11560.1"/>
    </source>
</evidence>
<evidence type="ECO:0000313" key="6">
    <source>
        <dbReference type="Proteomes" id="UP000215033"/>
    </source>
</evidence>
<dbReference type="AlphaFoldDB" id="A0AB38DRA2"/>
<organism evidence="4 6">
    <name type="scientific">Neisseria zoodegmatis</name>
    <dbReference type="NCBI Taxonomy" id="326523"/>
    <lineage>
        <taxon>Bacteria</taxon>
        <taxon>Pseudomonadati</taxon>
        <taxon>Pseudomonadota</taxon>
        <taxon>Betaproteobacteria</taxon>
        <taxon>Neisseriales</taxon>
        <taxon>Neisseriaceae</taxon>
        <taxon>Neisseria</taxon>
    </lineage>
</organism>
<dbReference type="EMBL" id="MTBM01000001">
    <property type="protein sequence ID" value="OSI11560.1"/>
    <property type="molecule type" value="Genomic_DNA"/>
</dbReference>
<keyword evidence="1" id="KW-0732">Signal</keyword>
<dbReference type="KEGG" id="nzo:SAMEA4504057_1394"/>
<feature type="domain" description="Lysozyme inhibitor LprI-like N-terminal" evidence="2">
    <location>
        <begin position="26"/>
        <end position="107"/>
    </location>
</feature>
<dbReference type="Pfam" id="PF07007">
    <property type="entry name" value="LprI"/>
    <property type="match status" value="1"/>
</dbReference>
<proteinExistence type="predicted"/>
<dbReference type="PANTHER" id="PTHR39176">
    <property type="entry name" value="PERIPLASMIC PROTEIN-RELATED"/>
    <property type="match status" value="1"/>
</dbReference>